<dbReference type="HOGENOM" id="CLU_2740907_0_0_1"/>
<evidence type="ECO:0000313" key="1">
    <source>
        <dbReference type="EMBL" id="KIM88157.1"/>
    </source>
</evidence>
<keyword evidence="2" id="KW-1185">Reference proteome</keyword>
<name>A0A0C3CEL1_PILCF</name>
<reference evidence="1 2" key="1">
    <citation type="submission" date="2014-04" db="EMBL/GenBank/DDBJ databases">
        <authorList>
            <consortium name="DOE Joint Genome Institute"/>
            <person name="Kuo A."/>
            <person name="Tarkka M."/>
            <person name="Buscot F."/>
            <person name="Kohler A."/>
            <person name="Nagy L.G."/>
            <person name="Floudas D."/>
            <person name="Copeland A."/>
            <person name="Barry K.W."/>
            <person name="Cichocki N."/>
            <person name="Veneault-Fourrey C."/>
            <person name="LaButti K."/>
            <person name="Lindquist E.A."/>
            <person name="Lipzen A."/>
            <person name="Lundell T."/>
            <person name="Morin E."/>
            <person name="Murat C."/>
            <person name="Sun H."/>
            <person name="Tunlid A."/>
            <person name="Henrissat B."/>
            <person name="Grigoriev I.V."/>
            <person name="Hibbett D.S."/>
            <person name="Martin F."/>
            <person name="Nordberg H.P."/>
            <person name="Cantor M.N."/>
            <person name="Hua S.X."/>
        </authorList>
    </citation>
    <scope>NUCLEOTIDE SEQUENCE [LARGE SCALE GENOMIC DNA]</scope>
    <source>
        <strain evidence="1 2">F 1598</strain>
    </source>
</reference>
<dbReference type="AlphaFoldDB" id="A0A0C3CEL1"/>
<accession>A0A0C3CEL1</accession>
<gene>
    <name evidence="1" type="ORF">PILCRDRAFT_814074</name>
</gene>
<organism evidence="1 2">
    <name type="scientific">Piloderma croceum (strain F 1598)</name>
    <dbReference type="NCBI Taxonomy" id="765440"/>
    <lineage>
        <taxon>Eukaryota</taxon>
        <taxon>Fungi</taxon>
        <taxon>Dikarya</taxon>
        <taxon>Basidiomycota</taxon>
        <taxon>Agaricomycotina</taxon>
        <taxon>Agaricomycetes</taxon>
        <taxon>Agaricomycetidae</taxon>
        <taxon>Atheliales</taxon>
        <taxon>Atheliaceae</taxon>
        <taxon>Piloderma</taxon>
    </lineage>
</organism>
<dbReference type="Proteomes" id="UP000054166">
    <property type="component" value="Unassembled WGS sequence"/>
</dbReference>
<sequence>MKGVGGSLKNASDSTPVNLPGECTFCEQVTGILIEMERRVRVIVHFLFTMTSRFSTLKVIAESSGKNYPIW</sequence>
<dbReference type="EMBL" id="KN832977">
    <property type="protein sequence ID" value="KIM88157.1"/>
    <property type="molecule type" value="Genomic_DNA"/>
</dbReference>
<evidence type="ECO:0000313" key="2">
    <source>
        <dbReference type="Proteomes" id="UP000054166"/>
    </source>
</evidence>
<reference evidence="2" key="2">
    <citation type="submission" date="2015-01" db="EMBL/GenBank/DDBJ databases">
        <title>Evolutionary Origins and Diversification of the Mycorrhizal Mutualists.</title>
        <authorList>
            <consortium name="DOE Joint Genome Institute"/>
            <consortium name="Mycorrhizal Genomics Consortium"/>
            <person name="Kohler A."/>
            <person name="Kuo A."/>
            <person name="Nagy L.G."/>
            <person name="Floudas D."/>
            <person name="Copeland A."/>
            <person name="Barry K.W."/>
            <person name="Cichocki N."/>
            <person name="Veneault-Fourrey C."/>
            <person name="LaButti K."/>
            <person name="Lindquist E.A."/>
            <person name="Lipzen A."/>
            <person name="Lundell T."/>
            <person name="Morin E."/>
            <person name="Murat C."/>
            <person name="Riley R."/>
            <person name="Ohm R."/>
            <person name="Sun H."/>
            <person name="Tunlid A."/>
            <person name="Henrissat B."/>
            <person name="Grigoriev I.V."/>
            <person name="Hibbett D.S."/>
            <person name="Martin F."/>
        </authorList>
    </citation>
    <scope>NUCLEOTIDE SEQUENCE [LARGE SCALE GENOMIC DNA]</scope>
    <source>
        <strain evidence="2">F 1598</strain>
    </source>
</reference>
<protein>
    <submittedName>
        <fullName evidence="1">Uncharacterized protein</fullName>
    </submittedName>
</protein>
<proteinExistence type="predicted"/>
<dbReference type="InParanoid" id="A0A0C3CEL1"/>